<feature type="compositionally biased region" description="Polar residues" evidence="1">
    <location>
        <begin position="122"/>
        <end position="135"/>
    </location>
</feature>
<feature type="compositionally biased region" description="Low complexity" evidence="1">
    <location>
        <begin position="271"/>
        <end position="300"/>
    </location>
</feature>
<organism evidence="2 3">
    <name type="scientific">Immersiella caudata</name>
    <dbReference type="NCBI Taxonomy" id="314043"/>
    <lineage>
        <taxon>Eukaryota</taxon>
        <taxon>Fungi</taxon>
        <taxon>Dikarya</taxon>
        <taxon>Ascomycota</taxon>
        <taxon>Pezizomycotina</taxon>
        <taxon>Sordariomycetes</taxon>
        <taxon>Sordariomycetidae</taxon>
        <taxon>Sordariales</taxon>
        <taxon>Lasiosphaeriaceae</taxon>
        <taxon>Immersiella</taxon>
    </lineage>
</organism>
<dbReference type="EMBL" id="JAULSU010000003">
    <property type="protein sequence ID" value="KAK0622890.1"/>
    <property type="molecule type" value="Genomic_DNA"/>
</dbReference>
<accession>A0AA39WX62</accession>
<name>A0AA39WX62_9PEZI</name>
<evidence type="ECO:0000256" key="1">
    <source>
        <dbReference type="SAM" id="MobiDB-lite"/>
    </source>
</evidence>
<feature type="region of interest" description="Disordered" evidence="1">
    <location>
        <begin position="444"/>
        <end position="489"/>
    </location>
</feature>
<evidence type="ECO:0000313" key="2">
    <source>
        <dbReference type="EMBL" id="KAK0622890.1"/>
    </source>
</evidence>
<proteinExistence type="predicted"/>
<dbReference type="Proteomes" id="UP001175000">
    <property type="component" value="Unassembled WGS sequence"/>
</dbReference>
<sequence>MAPVVTPINQYLREQTIENCGFLSVPHARIYLIVAKEPLGGFKAIAAKAEDGRREALLSESGANVQEALQRLFLRSAEAVQHHITANGFDFAPEKDDDSDFGSVSGRARDDDDASTDESLSDNETVSVASTSKANHSARKLRHSGKANNKAPVPARANTRRPRSRSPSPSTARSASVSSSRASSPDASRGDPDASHVRWRAPPHPGYGVQMRPPHMHTPWRSDPNLSRQSFARPPVFMGNPLANPGYVHQRMFTAGPGGPPPPPPPPPTTAQPTTLPPASSSPSSVPPAAALPAAPLPTTKVFQDVFPPAPARPQQPSVPFSGKQQAPTTLIRDVRLRFRFDGGKQPERRVLEQLPLTMRGIHNAAAAYLRRQPRNNSVWPARVSVRQITIGDIEYDLSGYRGDDLRPLIEFHTSGPGVVIPEFEIEVSSPPPPPPGVVPSSLDAGSNPTVFFAGAENPNPPPIRRMPLPGAMVTRPSPPMTGAPMGWE</sequence>
<feature type="compositionally biased region" description="Low complexity" evidence="1">
    <location>
        <begin position="165"/>
        <end position="187"/>
    </location>
</feature>
<dbReference type="AlphaFoldDB" id="A0AA39WX62"/>
<evidence type="ECO:0000313" key="3">
    <source>
        <dbReference type="Proteomes" id="UP001175000"/>
    </source>
</evidence>
<feature type="compositionally biased region" description="Pro residues" evidence="1">
    <location>
        <begin position="258"/>
        <end position="270"/>
    </location>
</feature>
<comment type="caution">
    <text evidence="2">The sequence shown here is derived from an EMBL/GenBank/DDBJ whole genome shotgun (WGS) entry which is preliminary data.</text>
</comment>
<gene>
    <name evidence="2" type="ORF">B0T14DRAFT_564303</name>
</gene>
<reference evidence="2" key="1">
    <citation type="submission" date="2023-06" db="EMBL/GenBank/DDBJ databases">
        <title>Genome-scale phylogeny and comparative genomics of the fungal order Sordariales.</title>
        <authorList>
            <consortium name="Lawrence Berkeley National Laboratory"/>
            <person name="Hensen N."/>
            <person name="Bonometti L."/>
            <person name="Westerberg I."/>
            <person name="Brannstrom I.O."/>
            <person name="Guillou S."/>
            <person name="Cros-Aarteil S."/>
            <person name="Calhoun S."/>
            <person name="Haridas S."/>
            <person name="Kuo A."/>
            <person name="Mondo S."/>
            <person name="Pangilinan J."/>
            <person name="Riley R."/>
            <person name="Labutti K."/>
            <person name="Andreopoulos B."/>
            <person name="Lipzen A."/>
            <person name="Chen C."/>
            <person name="Yanf M."/>
            <person name="Daum C."/>
            <person name="Ng V."/>
            <person name="Clum A."/>
            <person name="Steindorff A."/>
            <person name="Ohm R."/>
            <person name="Martin F."/>
            <person name="Silar P."/>
            <person name="Natvig D."/>
            <person name="Lalanne C."/>
            <person name="Gautier V."/>
            <person name="Ament-Velasquez S.L."/>
            <person name="Kruys A."/>
            <person name="Hutchinson M.I."/>
            <person name="Powell A.J."/>
            <person name="Barry K."/>
            <person name="Miller A.N."/>
            <person name="Grigoriev I.V."/>
            <person name="Debuchy R."/>
            <person name="Gladieux P."/>
            <person name="Thoren M.H."/>
            <person name="Johannesson H."/>
        </authorList>
    </citation>
    <scope>NUCLEOTIDE SEQUENCE</scope>
    <source>
        <strain evidence="2">CBS 606.72</strain>
    </source>
</reference>
<feature type="compositionally biased region" description="Acidic residues" evidence="1">
    <location>
        <begin position="111"/>
        <end position="121"/>
    </location>
</feature>
<keyword evidence="3" id="KW-1185">Reference proteome</keyword>
<protein>
    <submittedName>
        <fullName evidence="2">Uncharacterized protein</fullName>
    </submittedName>
</protein>
<feature type="compositionally biased region" description="Basic residues" evidence="1">
    <location>
        <begin position="136"/>
        <end position="145"/>
    </location>
</feature>
<feature type="compositionally biased region" description="Polar residues" evidence="1">
    <location>
        <begin position="315"/>
        <end position="327"/>
    </location>
</feature>
<feature type="region of interest" description="Disordered" evidence="1">
    <location>
        <begin position="89"/>
        <end position="327"/>
    </location>
</feature>